<keyword evidence="3" id="KW-0238">DNA-binding</keyword>
<reference evidence="3 4" key="1">
    <citation type="submission" date="2020-08" db="EMBL/GenBank/DDBJ databases">
        <title>Sequencing the genomes of 1000 actinobacteria strains.</title>
        <authorList>
            <person name="Klenk H.-P."/>
        </authorList>
    </citation>
    <scope>NUCLEOTIDE SEQUENCE [LARGE SCALE GENOMIC DNA]</scope>
    <source>
        <strain evidence="3 4">DSM 28967</strain>
    </source>
</reference>
<organism evidence="3 4">
    <name type="scientific">Kribbella italica</name>
    <dbReference type="NCBI Taxonomy" id="1540520"/>
    <lineage>
        <taxon>Bacteria</taxon>
        <taxon>Bacillati</taxon>
        <taxon>Actinomycetota</taxon>
        <taxon>Actinomycetes</taxon>
        <taxon>Propionibacteriales</taxon>
        <taxon>Kribbellaceae</taxon>
        <taxon>Kribbella</taxon>
    </lineage>
</organism>
<evidence type="ECO:0000313" key="3">
    <source>
        <dbReference type="EMBL" id="MBB5836804.1"/>
    </source>
</evidence>
<dbReference type="Pfam" id="PF01047">
    <property type="entry name" value="MarR"/>
    <property type="match status" value="1"/>
</dbReference>
<dbReference type="SMART" id="SM00347">
    <property type="entry name" value="HTH_MARR"/>
    <property type="match status" value="1"/>
</dbReference>
<dbReference type="EMBL" id="JACHMY010000001">
    <property type="protein sequence ID" value="MBB5836804.1"/>
    <property type="molecule type" value="Genomic_DNA"/>
</dbReference>
<protein>
    <submittedName>
        <fullName evidence="3">DNA-binding MarR family transcriptional regulator</fullName>
    </submittedName>
</protein>
<dbReference type="InterPro" id="IPR039422">
    <property type="entry name" value="MarR/SlyA-like"/>
</dbReference>
<accession>A0A7W9MUJ7</accession>
<evidence type="ECO:0000313" key="4">
    <source>
        <dbReference type="Proteomes" id="UP000549971"/>
    </source>
</evidence>
<dbReference type="RefSeq" id="WP_184796300.1">
    <property type="nucleotide sequence ID" value="NZ_JACHMY010000001.1"/>
</dbReference>
<dbReference type="SUPFAM" id="SSF46785">
    <property type="entry name" value="Winged helix' DNA-binding domain"/>
    <property type="match status" value="1"/>
</dbReference>
<dbReference type="GO" id="GO:0006950">
    <property type="term" value="P:response to stress"/>
    <property type="evidence" value="ECO:0007669"/>
    <property type="project" value="TreeGrafter"/>
</dbReference>
<dbReference type="PANTHER" id="PTHR33164">
    <property type="entry name" value="TRANSCRIPTIONAL REGULATOR, MARR FAMILY"/>
    <property type="match status" value="1"/>
</dbReference>
<dbReference type="Gene3D" id="1.10.10.10">
    <property type="entry name" value="Winged helix-like DNA-binding domain superfamily/Winged helix DNA-binding domain"/>
    <property type="match status" value="1"/>
</dbReference>
<dbReference type="Proteomes" id="UP000549971">
    <property type="component" value="Unassembled WGS sequence"/>
</dbReference>
<proteinExistence type="predicted"/>
<feature type="domain" description="HTH marR-type" evidence="2">
    <location>
        <begin position="31"/>
        <end position="129"/>
    </location>
</feature>
<dbReference type="InterPro" id="IPR000835">
    <property type="entry name" value="HTH_MarR-typ"/>
</dbReference>
<dbReference type="GO" id="GO:0003677">
    <property type="term" value="F:DNA binding"/>
    <property type="evidence" value="ECO:0007669"/>
    <property type="project" value="UniProtKB-KW"/>
</dbReference>
<evidence type="ECO:0000259" key="2">
    <source>
        <dbReference type="SMART" id="SM00347"/>
    </source>
</evidence>
<comment type="caution">
    <text evidence="3">The sequence shown here is derived from an EMBL/GenBank/DDBJ whole genome shotgun (WGS) entry which is preliminary data.</text>
</comment>
<name>A0A7W9MUJ7_9ACTN</name>
<keyword evidence="4" id="KW-1185">Reference proteome</keyword>
<dbReference type="PANTHER" id="PTHR33164:SF106">
    <property type="entry name" value="TRANSCRIPTIONAL REGULATORY PROTEIN"/>
    <property type="match status" value="1"/>
</dbReference>
<dbReference type="InterPro" id="IPR036388">
    <property type="entry name" value="WH-like_DNA-bd_sf"/>
</dbReference>
<evidence type="ECO:0000256" key="1">
    <source>
        <dbReference type="SAM" id="MobiDB-lite"/>
    </source>
</evidence>
<gene>
    <name evidence="3" type="ORF">HDA39_003538</name>
</gene>
<dbReference type="AlphaFoldDB" id="A0A7W9MUJ7"/>
<dbReference type="GO" id="GO:0003700">
    <property type="term" value="F:DNA-binding transcription factor activity"/>
    <property type="evidence" value="ECO:0007669"/>
    <property type="project" value="InterPro"/>
</dbReference>
<sequence>MTSEPSPLCRTLLAATVRHAAAAARFDHEVGVQAGLPLSTYESSFVNLLRLHGPLSPGELGKLTGLSSSGTITGVIDRLERAGYVVRERCVEDRRRVTISLNTAWLDQENNPRLRALAALMETYTAAELETIADFVTKLADLEAGILDPATGSMRDNGNDDADREAAGLHRT</sequence>
<feature type="region of interest" description="Disordered" evidence="1">
    <location>
        <begin position="150"/>
        <end position="172"/>
    </location>
</feature>
<dbReference type="InterPro" id="IPR036390">
    <property type="entry name" value="WH_DNA-bd_sf"/>
</dbReference>